<organism evidence="5 6">
    <name type="scientific">Hufsiella ginkgonis</name>
    <dbReference type="NCBI Taxonomy" id="2695274"/>
    <lineage>
        <taxon>Bacteria</taxon>
        <taxon>Pseudomonadati</taxon>
        <taxon>Bacteroidota</taxon>
        <taxon>Sphingobacteriia</taxon>
        <taxon>Sphingobacteriales</taxon>
        <taxon>Sphingobacteriaceae</taxon>
        <taxon>Hufsiella</taxon>
    </lineage>
</organism>
<dbReference type="InterPro" id="IPR005653">
    <property type="entry name" value="OstA-like_N"/>
</dbReference>
<evidence type="ECO:0000256" key="3">
    <source>
        <dbReference type="SAM" id="SignalP"/>
    </source>
</evidence>
<feature type="compositionally biased region" description="Basic and acidic residues" evidence="2">
    <location>
        <begin position="611"/>
        <end position="622"/>
    </location>
</feature>
<evidence type="ECO:0000259" key="4">
    <source>
        <dbReference type="Pfam" id="PF13100"/>
    </source>
</evidence>
<keyword evidence="6" id="KW-1185">Reference proteome</keyword>
<dbReference type="InterPro" id="IPR050218">
    <property type="entry name" value="LptD"/>
</dbReference>
<sequence>MKKWFLLFIVFIGLSSAYAQQPTRISLLSSDQVQVTNNNKDLQHIGHPIAQHDGSTLASDSANLNLKLNTFDAFGHVVITQPDGTVIYSDLLNYDGNTHVAVLTNNVRLVDKDGAVLTTNYLTYNTSTKIGTYINNGKIENKGDVLTSKTGYYFVNTRDAYFRYNVVITNKDAVVKADTMRYNTGTSMAYFYGPTHIYGKEDTIHTDFGDYNTKTRQAHGYKNNLYQQSTKFLRGDSIFYDDIKGFGRASRNVVFLDTGSQKIMLYGQKGFYNRLDSSALITEHPYVILLTQDSSKVDSIYMTADSLYTRLIEKRNFVRVSMERFDPDEGETVSDEPDPADKPRRLLPVKKPAPKVVARPVEKKKSRKERKQEKKNKKSEAENPPAPAVDSVAVKSPVADSAKVAIPRVRPKTAAQIADSIRVDSLRRDSVKLSLDTTKTRIVLAYHHVKIFKSDLQSVSDSAFYSYKDSIIRSYGKPMIWSQGSQLSADTIYMQLKNKKLDNMLLRRNGFIVSTEGDSLEFNQVKGKVITGYFRNNELREMYVDGNAESIYFIRDSLLKPTSLNTTTGSVLRINFGDKKLKTVTGVHKMTGRVIPIEDAREKKLKGFLWRPKDRPKSKDEIVPPSPKKKTPAKAPVKAPVKKPAAKPAAKPTGKAPAQSTDTKKPAAKP</sequence>
<gene>
    <name evidence="5" type="ORF">GS398_12120</name>
</gene>
<dbReference type="GO" id="GO:1990351">
    <property type="term" value="C:transporter complex"/>
    <property type="evidence" value="ECO:0007669"/>
    <property type="project" value="TreeGrafter"/>
</dbReference>
<feature type="region of interest" description="Disordered" evidence="2">
    <location>
        <begin position="606"/>
        <end position="670"/>
    </location>
</feature>
<dbReference type="Gene3D" id="2.60.450.10">
    <property type="entry name" value="Lipopolysaccharide (LPS) transport protein A like domain"/>
    <property type="match status" value="2"/>
</dbReference>
<comment type="caution">
    <text evidence="5">The sequence shown here is derived from an EMBL/GenBank/DDBJ whole genome shotgun (WGS) entry which is preliminary data.</text>
</comment>
<keyword evidence="3" id="KW-0732">Signal</keyword>
<evidence type="ECO:0000256" key="2">
    <source>
        <dbReference type="SAM" id="MobiDB-lite"/>
    </source>
</evidence>
<dbReference type="AlphaFoldDB" id="A0A7K1XYH8"/>
<feature type="domain" description="Organic solvent tolerance-like N-terminal" evidence="4">
    <location>
        <begin position="23"/>
        <end position="178"/>
    </location>
</feature>
<dbReference type="PANTHER" id="PTHR30189">
    <property type="entry name" value="LPS-ASSEMBLY PROTEIN"/>
    <property type="match status" value="1"/>
</dbReference>
<dbReference type="EMBL" id="WVHS01000002">
    <property type="protein sequence ID" value="MXV16051.1"/>
    <property type="molecule type" value="Genomic_DNA"/>
</dbReference>
<proteinExistence type="predicted"/>
<feature type="region of interest" description="Disordered" evidence="2">
    <location>
        <begin position="326"/>
        <end position="394"/>
    </location>
</feature>
<dbReference type="RefSeq" id="WP_160907006.1">
    <property type="nucleotide sequence ID" value="NZ_WVHS01000002.1"/>
</dbReference>
<dbReference type="GO" id="GO:0009279">
    <property type="term" value="C:cell outer membrane"/>
    <property type="evidence" value="ECO:0007669"/>
    <property type="project" value="TreeGrafter"/>
</dbReference>
<feature type="signal peptide" evidence="3">
    <location>
        <begin position="1"/>
        <end position="19"/>
    </location>
</feature>
<evidence type="ECO:0000313" key="6">
    <source>
        <dbReference type="Proteomes" id="UP000451233"/>
    </source>
</evidence>
<feature type="compositionally biased region" description="Low complexity" evidence="2">
    <location>
        <begin position="646"/>
        <end position="658"/>
    </location>
</feature>
<keyword evidence="1" id="KW-0998">Cell outer membrane</keyword>
<evidence type="ECO:0000313" key="5">
    <source>
        <dbReference type="EMBL" id="MXV16051.1"/>
    </source>
</evidence>
<feature type="compositionally biased region" description="Basic residues" evidence="2">
    <location>
        <begin position="362"/>
        <end position="377"/>
    </location>
</feature>
<name>A0A7K1XYH8_9SPHI</name>
<protein>
    <recommendedName>
        <fullName evidence="4">Organic solvent tolerance-like N-terminal domain-containing protein</fullName>
    </recommendedName>
</protein>
<dbReference type="Proteomes" id="UP000451233">
    <property type="component" value="Unassembled WGS sequence"/>
</dbReference>
<evidence type="ECO:0000256" key="1">
    <source>
        <dbReference type="ARBA" id="ARBA00023237"/>
    </source>
</evidence>
<feature type="chain" id="PRO_5029500049" description="Organic solvent tolerance-like N-terminal domain-containing protein" evidence="3">
    <location>
        <begin position="20"/>
        <end position="670"/>
    </location>
</feature>
<keyword evidence="1" id="KW-0472">Membrane</keyword>
<feature type="compositionally biased region" description="Acidic residues" evidence="2">
    <location>
        <begin position="328"/>
        <end position="338"/>
    </location>
</feature>
<dbReference type="PANTHER" id="PTHR30189:SF1">
    <property type="entry name" value="LPS-ASSEMBLY PROTEIN LPTD"/>
    <property type="match status" value="1"/>
</dbReference>
<dbReference type="Pfam" id="PF13100">
    <property type="entry name" value="OstA_2"/>
    <property type="match status" value="1"/>
</dbReference>
<reference evidence="5 6" key="1">
    <citation type="submission" date="2019-11" db="EMBL/GenBank/DDBJ databases">
        <title>Pedobacter sp. HMF7056 Genome sequencing and assembly.</title>
        <authorList>
            <person name="Kang H."/>
            <person name="Kim H."/>
            <person name="Joh K."/>
        </authorList>
    </citation>
    <scope>NUCLEOTIDE SEQUENCE [LARGE SCALE GENOMIC DNA]</scope>
    <source>
        <strain evidence="5 6">HMF7056</strain>
    </source>
</reference>
<accession>A0A7K1XYH8</accession>